<proteinExistence type="predicted"/>
<keyword evidence="1" id="KW-0812">Transmembrane</keyword>
<reference evidence="3" key="1">
    <citation type="submission" date="2023-07" db="EMBL/GenBank/DDBJ databases">
        <authorList>
            <consortium name="AG Swart"/>
            <person name="Singh M."/>
            <person name="Singh A."/>
            <person name="Seah K."/>
            <person name="Emmerich C."/>
        </authorList>
    </citation>
    <scope>NUCLEOTIDE SEQUENCE</scope>
    <source>
        <strain evidence="3">DP1</strain>
    </source>
</reference>
<dbReference type="PANTHER" id="PTHR45663:SF11">
    <property type="entry name" value="GEO12009P1"/>
    <property type="match status" value="1"/>
</dbReference>
<feature type="domain" description="Thioredoxin" evidence="2">
    <location>
        <begin position="151"/>
        <end position="221"/>
    </location>
</feature>
<dbReference type="GO" id="GO:0015035">
    <property type="term" value="F:protein-disulfide reductase activity"/>
    <property type="evidence" value="ECO:0007669"/>
    <property type="project" value="TreeGrafter"/>
</dbReference>
<dbReference type="EMBL" id="CAMPGE010019822">
    <property type="protein sequence ID" value="CAI2378130.1"/>
    <property type="molecule type" value="Genomic_DNA"/>
</dbReference>
<feature type="transmembrane region" description="Helical" evidence="1">
    <location>
        <begin position="68"/>
        <end position="87"/>
    </location>
</feature>
<evidence type="ECO:0000259" key="2">
    <source>
        <dbReference type="Pfam" id="PF00085"/>
    </source>
</evidence>
<dbReference type="Gene3D" id="3.40.30.10">
    <property type="entry name" value="Glutaredoxin"/>
    <property type="match status" value="1"/>
</dbReference>
<comment type="caution">
    <text evidence="3">The sequence shown here is derived from an EMBL/GenBank/DDBJ whole genome shotgun (WGS) entry which is preliminary data.</text>
</comment>
<dbReference type="InterPro" id="IPR036249">
    <property type="entry name" value="Thioredoxin-like_sf"/>
</dbReference>
<evidence type="ECO:0000313" key="4">
    <source>
        <dbReference type="Proteomes" id="UP001295684"/>
    </source>
</evidence>
<keyword evidence="1" id="KW-0472">Membrane</keyword>
<accession>A0AAD1XTW0</accession>
<keyword evidence="4" id="KW-1185">Reference proteome</keyword>
<dbReference type="AlphaFoldDB" id="A0AAD1XTW0"/>
<evidence type="ECO:0000256" key="1">
    <source>
        <dbReference type="SAM" id="Phobius"/>
    </source>
</evidence>
<feature type="transmembrane region" description="Helical" evidence="1">
    <location>
        <begin position="93"/>
        <end position="111"/>
    </location>
</feature>
<dbReference type="InterPro" id="IPR013766">
    <property type="entry name" value="Thioredoxin_domain"/>
</dbReference>
<dbReference type="Proteomes" id="UP001295684">
    <property type="component" value="Unassembled WGS sequence"/>
</dbReference>
<dbReference type="GO" id="GO:0005737">
    <property type="term" value="C:cytoplasm"/>
    <property type="evidence" value="ECO:0007669"/>
    <property type="project" value="TreeGrafter"/>
</dbReference>
<feature type="transmembrane region" description="Helical" evidence="1">
    <location>
        <begin position="6"/>
        <end position="26"/>
    </location>
</feature>
<name>A0AAD1XTW0_EUPCR</name>
<dbReference type="PANTHER" id="PTHR45663">
    <property type="entry name" value="GEO12009P1"/>
    <property type="match status" value="1"/>
</dbReference>
<protein>
    <recommendedName>
        <fullName evidence="2">Thioredoxin domain-containing protein</fullName>
    </recommendedName>
</protein>
<keyword evidence="1" id="KW-1133">Transmembrane helix</keyword>
<organism evidence="3 4">
    <name type="scientific">Euplotes crassus</name>
    <dbReference type="NCBI Taxonomy" id="5936"/>
    <lineage>
        <taxon>Eukaryota</taxon>
        <taxon>Sar</taxon>
        <taxon>Alveolata</taxon>
        <taxon>Ciliophora</taxon>
        <taxon>Intramacronucleata</taxon>
        <taxon>Spirotrichea</taxon>
        <taxon>Hypotrichia</taxon>
        <taxon>Euplotida</taxon>
        <taxon>Euplotidae</taxon>
        <taxon>Moneuplotes</taxon>
    </lineage>
</organism>
<dbReference type="SUPFAM" id="SSF52833">
    <property type="entry name" value="Thioredoxin-like"/>
    <property type="match status" value="1"/>
</dbReference>
<gene>
    <name evidence="3" type="ORF">ECRASSUSDP1_LOCUS19525</name>
</gene>
<sequence length="262" mass="30459">MGGSRFTYFFCNIAVISSYPISRIFIKNEARTILDDAFTGFNREAQVLLLLCVILFTRLKRTSTWDEYFSMSFTFIHFAIIFLFFLIDFRYAAYYALISYIMWLSLTYPRYSGKSNIIKLKNEEEFIDFIAPISPTKSGKSKKNYSEMNSSFIIFGANWCDNCTFTYPLWAEFSNKYATKQMKFGEIDVQKNEKLAKDHKVNLSGLAGQLPTLILYQDGEECLRFPPLIVSTGTYAKVNQYKKKELIKYFDLDKRFAATNGI</sequence>
<evidence type="ECO:0000313" key="3">
    <source>
        <dbReference type="EMBL" id="CAI2378130.1"/>
    </source>
</evidence>
<dbReference type="Pfam" id="PF00085">
    <property type="entry name" value="Thioredoxin"/>
    <property type="match status" value="1"/>
</dbReference>